<reference evidence="2" key="1">
    <citation type="submission" date="2016-10" db="EMBL/GenBank/DDBJ databases">
        <authorList>
            <person name="Varghese N."/>
            <person name="Submissions S."/>
        </authorList>
    </citation>
    <scope>NUCLEOTIDE SEQUENCE [LARGE SCALE GENOMIC DNA]</scope>
    <source>
        <strain evidence="2">DSM 23317</strain>
    </source>
</reference>
<dbReference type="AlphaFoldDB" id="A0A1G8XXE2"/>
<accession>A0A1G8XXE2</accession>
<protein>
    <submittedName>
        <fullName evidence="1">YfcL protein</fullName>
    </submittedName>
</protein>
<dbReference type="InterPro" id="IPR014987">
    <property type="entry name" value="UPF_YfcL"/>
</dbReference>
<gene>
    <name evidence="1" type="ORF">SAMN04488540_11615</name>
</gene>
<dbReference type="Pfam" id="PF08891">
    <property type="entry name" value="YfcL"/>
    <property type="match status" value="1"/>
</dbReference>
<evidence type="ECO:0000313" key="1">
    <source>
        <dbReference type="EMBL" id="SDJ94555.1"/>
    </source>
</evidence>
<dbReference type="OrthoDB" id="5600394at2"/>
<sequence>MLDRLEQQADQWMTEMVEQGTDDQVFASGYLQGHLALSLNELDEQQPHLLSLLSEDMDKRISAASSELAPDDLNLVRQAWLQLLHRLQQLVN</sequence>
<proteinExistence type="predicted"/>
<name>A0A1G8XXE2_9GAMM</name>
<dbReference type="EMBL" id="FNEM01000016">
    <property type="protein sequence ID" value="SDJ94555.1"/>
    <property type="molecule type" value="Genomic_DNA"/>
</dbReference>
<dbReference type="Proteomes" id="UP000199527">
    <property type="component" value="Unassembled WGS sequence"/>
</dbReference>
<evidence type="ECO:0000313" key="2">
    <source>
        <dbReference type="Proteomes" id="UP000199527"/>
    </source>
</evidence>
<dbReference type="RefSeq" id="WP_090367119.1">
    <property type="nucleotide sequence ID" value="NZ_FNEM01000016.1"/>
</dbReference>
<keyword evidence="2" id="KW-1185">Reference proteome</keyword>
<organism evidence="1 2">
    <name type="scientific">Ferrimonas sediminum</name>
    <dbReference type="NCBI Taxonomy" id="718193"/>
    <lineage>
        <taxon>Bacteria</taxon>
        <taxon>Pseudomonadati</taxon>
        <taxon>Pseudomonadota</taxon>
        <taxon>Gammaproteobacteria</taxon>
        <taxon>Alteromonadales</taxon>
        <taxon>Ferrimonadaceae</taxon>
        <taxon>Ferrimonas</taxon>
    </lineage>
</organism>